<gene>
    <name evidence="3" type="ORF">IPJ27_16680</name>
</gene>
<keyword evidence="2" id="KW-0812">Transmembrane</keyword>
<dbReference type="Pfam" id="PF05137">
    <property type="entry name" value="PilN"/>
    <property type="match status" value="1"/>
</dbReference>
<dbReference type="EMBL" id="JADJMH010000018">
    <property type="protein sequence ID" value="MBK7676243.1"/>
    <property type="molecule type" value="Genomic_DNA"/>
</dbReference>
<evidence type="ECO:0000313" key="3">
    <source>
        <dbReference type="EMBL" id="MBK7676243.1"/>
    </source>
</evidence>
<proteinExistence type="predicted"/>
<keyword evidence="1" id="KW-0175">Coiled coil</keyword>
<sequence>MIRINLLPHREEKRRARRQQFHALLGLVILLSGLMVFLVYSVIAGYISNQDAKNDFLKKEIAVLDKEIDQIKRLKEQSDALMERKRIIESLQRDRAEAVRLLSDLAKQMPEGVYLRSLKQEGQKIHLGGFAQSGARVSTLMRNIEASSWLEKPQLLEIKAVVVDKRRLNEFSMIASLKRTVVEQGGPKK</sequence>
<feature type="coiled-coil region" evidence="1">
    <location>
        <begin position="47"/>
        <end position="108"/>
    </location>
</feature>
<protein>
    <submittedName>
        <fullName evidence="3">PilN domain-containing protein</fullName>
    </submittedName>
</protein>
<keyword evidence="2" id="KW-1133">Transmembrane helix</keyword>
<keyword evidence="2" id="KW-0472">Membrane</keyword>
<evidence type="ECO:0000256" key="1">
    <source>
        <dbReference type="SAM" id="Coils"/>
    </source>
</evidence>
<feature type="transmembrane region" description="Helical" evidence="2">
    <location>
        <begin position="21"/>
        <end position="47"/>
    </location>
</feature>
<dbReference type="GO" id="GO:0043683">
    <property type="term" value="P:type IV pilus assembly"/>
    <property type="evidence" value="ECO:0007669"/>
    <property type="project" value="TreeGrafter"/>
</dbReference>
<dbReference type="PANTHER" id="PTHR40278">
    <property type="entry name" value="DNA UTILIZATION PROTEIN HOFN"/>
    <property type="match status" value="1"/>
</dbReference>
<dbReference type="Proteomes" id="UP000697998">
    <property type="component" value="Unassembled WGS sequence"/>
</dbReference>
<dbReference type="GO" id="GO:0043107">
    <property type="term" value="P:type IV pilus-dependent motility"/>
    <property type="evidence" value="ECO:0007669"/>
    <property type="project" value="TreeGrafter"/>
</dbReference>
<comment type="caution">
    <text evidence="3">The sequence shown here is derived from an EMBL/GenBank/DDBJ whole genome shotgun (WGS) entry which is preliminary data.</text>
</comment>
<name>A0A935Q1I1_9PROT</name>
<dbReference type="PANTHER" id="PTHR40278:SF2">
    <property type="entry name" value="TYPE IV PILUS INNER MEMBRANE COMPONENT PILN"/>
    <property type="match status" value="1"/>
</dbReference>
<evidence type="ECO:0000313" key="4">
    <source>
        <dbReference type="Proteomes" id="UP000697998"/>
    </source>
</evidence>
<organism evidence="3 4">
    <name type="scientific">Candidatus Accumulibacter proximus</name>
    <dbReference type="NCBI Taxonomy" id="2954385"/>
    <lineage>
        <taxon>Bacteria</taxon>
        <taxon>Pseudomonadati</taxon>
        <taxon>Pseudomonadota</taxon>
        <taxon>Betaproteobacteria</taxon>
        <taxon>Candidatus Accumulibacter</taxon>
    </lineage>
</organism>
<evidence type="ECO:0000256" key="2">
    <source>
        <dbReference type="SAM" id="Phobius"/>
    </source>
</evidence>
<dbReference type="InterPro" id="IPR052534">
    <property type="entry name" value="Extracell_DNA_Util/SecSys_Comp"/>
</dbReference>
<dbReference type="InterPro" id="IPR007813">
    <property type="entry name" value="PilN"/>
</dbReference>
<reference evidence="3 4" key="1">
    <citation type="submission" date="2020-10" db="EMBL/GenBank/DDBJ databases">
        <title>Connecting structure to function with the recovery of over 1000 high-quality activated sludge metagenome-assembled genomes encoding full-length rRNA genes using long-read sequencing.</title>
        <authorList>
            <person name="Singleton C.M."/>
            <person name="Petriglieri F."/>
            <person name="Kristensen J.M."/>
            <person name="Kirkegaard R.H."/>
            <person name="Michaelsen T.Y."/>
            <person name="Andersen M.H."/>
            <person name="Karst S.M."/>
            <person name="Dueholm M.S."/>
            <person name="Nielsen P.H."/>
            <person name="Albertsen M."/>
        </authorList>
    </citation>
    <scope>NUCLEOTIDE SEQUENCE [LARGE SCALE GENOMIC DNA]</scope>
    <source>
        <strain evidence="3">EsbW_18-Q3-R4-48_BATAC.285</strain>
    </source>
</reference>
<accession>A0A935Q1I1</accession>
<dbReference type="AlphaFoldDB" id="A0A935Q1I1"/>